<protein>
    <submittedName>
        <fullName evidence="4">Acyltransferase</fullName>
    </submittedName>
</protein>
<dbReference type="InterPro" id="IPR002656">
    <property type="entry name" value="Acyl_transf_3_dom"/>
</dbReference>
<organism evidence="4 5">
    <name type="scientific">Actinomadura meridiana</name>
    <dbReference type="NCBI Taxonomy" id="559626"/>
    <lineage>
        <taxon>Bacteria</taxon>
        <taxon>Bacillati</taxon>
        <taxon>Actinomycetota</taxon>
        <taxon>Actinomycetes</taxon>
        <taxon>Streptosporangiales</taxon>
        <taxon>Thermomonosporaceae</taxon>
        <taxon>Actinomadura</taxon>
    </lineage>
</organism>
<feature type="transmembrane region" description="Helical" evidence="2">
    <location>
        <begin position="212"/>
        <end position="230"/>
    </location>
</feature>
<feature type="transmembrane region" description="Helical" evidence="2">
    <location>
        <begin position="12"/>
        <end position="31"/>
    </location>
</feature>
<dbReference type="GO" id="GO:0016746">
    <property type="term" value="F:acyltransferase activity"/>
    <property type="evidence" value="ECO:0007669"/>
    <property type="project" value="UniProtKB-KW"/>
</dbReference>
<dbReference type="Proteomes" id="UP001501710">
    <property type="component" value="Unassembled WGS sequence"/>
</dbReference>
<keyword evidence="5" id="KW-1185">Reference proteome</keyword>
<feature type="transmembrane region" description="Helical" evidence="2">
    <location>
        <begin position="183"/>
        <end position="205"/>
    </location>
</feature>
<feature type="transmembrane region" description="Helical" evidence="2">
    <location>
        <begin position="267"/>
        <end position="284"/>
    </location>
</feature>
<keyword evidence="4" id="KW-0808">Transferase</keyword>
<keyword evidence="2" id="KW-0812">Transmembrane</keyword>
<feature type="domain" description="Acyltransferase 3" evidence="3">
    <location>
        <begin position="9"/>
        <end position="321"/>
    </location>
</feature>
<keyword evidence="2" id="KW-1133">Transmembrane helix</keyword>
<feature type="compositionally biased region" description="Basic and acidic residues" evidence="1">
    <location>
        <begin position="371"/>
        <end position="383"/>
    </location>
</feature>
<keyword evidence="2" id="KW-0472">Membrane</keyword>
<evidence type="ECO:0000313" key="4">
    <source>
        <dbReference type="EMBL" id="GAA4240431.1"/>
    </source>
</evidence>
<feature type="region of interest" description="Disordered" evidence="1">
    <location>
        <begin position="348"/>
        <end position="383"/>
    </location>
</feature>
<comment type="caution">
    <text evidence="4">The sequence shown here is derived from an EMBL/GenBank/DDBJ whole genome shotgun (WGS) entry which is preliminary data.</text>
</comment>
<reference evidence="5" key="1">
    <citation type="journal article" date="2019" name="Int. J. Syst. Evol. Microbiol.">
        <title>The Global Catalogue of Microorganisms (GCM) 10K type strain sequencing project: providing services to taxonomists for standard genome sequencing and annotation.</title>
        <authorList>
            <consortium name="The Broad Institute Genomics Platform"/>
            <consortium name="The Broad Institute Genome Sequencing Center for Infectious Disease"/>
            <person name="Wu L."/>
            <person name="Ma J."/>
        </authorList>
    </citation>
    <scope>NUCLEOTIDE SEQUENCE [LARGE SCALE GENOMIC DNA]</scope>
    <source>
        <strain evidence="5">JCM 17440</strain>
    </source>
</reference>
<dbReference type="PANTHER" id="PTHR23028">
    <property type="entry name" value="ACETYLTRANSFERASE"/>
    <property type="match status" value="1"/>
</dbReference>
<proteinExistence type="predicted"/>
<feature type="transmembrane region" description="Helical" evidence="2">
    <location>
        <begin position="143"/>
        <end position="171"/>
    </location>
</feature>
<dbReference type="RefSeq" id="WP_344904935.1">
    <property type="nucleotide sequence ID" value="NZ_BAABAS010000026.1"/>
</dbReference>
<evidence type="ECO:0000259" key="3">
    <source>
        <dbReference type="Pfam" id="PF01757"/>
    </source>
</evidence>
<feature type="transmembrane region" description="Helical" evidence="2">
    <location>
        <begin position="304"/>
        <end position="325"/>
    </location>
</feature>
<feature type="transmembrane region" description="Helical" evidence="2">
    <location>
        <begin position="51"/>
        <end position="73"/>
    </location>
</feature>
<feature type="compositionally biased region" description="Basic and acidic residues" evidence="1">
    <location>
        <begin position="348"/>
        <end position="361"/>
    </location>
</feature>
<dbReference type="PANTHER" id="PTHR23028:SF53">
    <property type="entry name" value="ACYL_TRANSF_3 DOMAIN-CONTAINING PROTEIN"/>
    <property type="match status" value="1"/>
</dbReference>
<evidence type="ECO:0000256" key="2">
    <source>
        <dbReference type="SAM" id="Phobius"/>
    </source>
</evidence>
<sequence length="383" mass="42537">MTPRERLRELDLLRFVAALAVVLFHLTGFWGKGAWPDPSREMFPDLGQVTRYGYLGVDLFFVISGFVILMSAWGRGPGEFGVSRLVRLMPAYWVSVLMGAGIYAVFHMGNGIPGLVIPNLTMLQGGLDIRNVDAVYWTLWVELHFYVLAAILAGIGITYRSCLVFMAAWMFAGLYADEADHKLLQVMLLPTWNAYFIAGMAFFLIYRFGSTLLLWGYVAVAYLLALRWGVWRGENAFHDVNQIGVCAVITGIFAVMALVATGKLRRLRWRGLTVLGALTYPLYLVHSQLALPLLDAVYPGLNKWAALAVVVGTSLLTAYAVHRFVERPGAAWLRTRLRASLEPVRRADRLTTSVGHEDRGGRGSTGVNGTEPHDRTPVDATRN</sequence>
<evidence type="ECO:0000256" key="1">
    <source>
        <dbReference type="SAM" id="MobiDB-lite"/>
    </source>
</evidence>
<keyword evidence="4" id="KW-0012">Acyltransferase</keyword>
<name>A0ABP8CKQ9_9ACTN</name>
<dbReference type="InterPro" id="IPR050879">
    <property type="entry name" value="Acyltransferase_3"/>
</dbReference>
<feature type="transmembrane region" description="Helical" evidence="2">
    <location>
        <begin position="85"/>
        <end position="106"/>
    </location>
</feature>
<accession>A0ABP8CKQ9</accession>
<dbReference type="EMBL" id="BAABAS010000026">
    <property type="protein sequence ID" value="GAA4240431.1"/>
    <property type="molecule type" value="Genomic_DNA"/>
</dbReference>
<dbReference type="Pfam" id="PF01757">
    <property type="entry name" value="Acyl_transf_3"/>
    <property type="match status" value="1"/>
</dbReference>
<evidence type="ECO:0000313" key="5">
    <source>
        <dbReference type="Proteomes" id="UP001501710"/>
    </source>
</evidence>
<gene>
    <name evidence="4" type="ORF">GCM10022254_65020</name>
</gene>
<feature type="transmembrane region" description="Helical" evidence="2">
    <location>
        <begin position="242"/>
        <end position="260"/>
    </location>
</feature>